<dbReference type="InterPro" id="IPR011009">
    <property type="entry name" value="Kinase-like_dom_sf"/>
</dbReference>
<dbReference type="PROSITE" id="PS00109">
    <property type="entry name" value="PROTEIN_KINASE_TYR"/>
    <property type="match status" value="1"/>
</dbReference>
<feature type="region of interest" description="Disordered" evidence="11">
    <location>
        <begin position="678"/>
        <end position="726"/>
    </location>
</feature>
<feature type="compositionally biased region" description="Polar residues" evidence="11">
    <location>
        <begin position="678"/>
        <end position="690"/>
    </location>
</feature>
<dbReference type="GO" id="GO:0004713">
    <property type="term" value="F:protein tyrosine kinase activity"/>
    <property type="evidence" value="ECO:0007669"/>
    <property type="project" value="InterPro"/>
</dbReference>
<reference evidence="13" key="1">
    <citation type="submission" date="2021-05" db="EMBL/GenBank/DDBJ databases">
        <authorList>
            <person name="Pietrasiak N."/>
            <person name="Ward R."/>
            <person name="Stajich J.E."/>
            <person name="Kurbessoian T."/>
        </authorList>
    </citation>
    <scope>NUCLEOTIDE SEQUENCE</scope>
    <source>
        <strain evidence="13">UHER 2000/2452</strain>
    </source>
</reference>
<evidence type="ECO:0000256" key="6">
    <source>
        <dbReference type="ARBA" id="ARBA00022840"/>
    </source>
</evidence>
<evidence type="ECO:0000313" key="14">
    <source>
        <dbReference type="Proteomes" id="UP000757435"/>
    </source>
</evidence>
<dbReference type="InterPro" id="IPR008266">
    <property type="entry name" value="Tyr_kinase_AS"/>
</dbReference>
<dbReference type="Gene3D" id="1.10.510.10">
    <property type="entry name" value="Transferase(Phosphotransferase) domain 1"/>
    <property type="match status" value="1"/>
</dbReference>
<reference evidence="13" key="2">
    <citation type="journal article" date="2022" name="Microbiol. Resour. Announc.">
        <title>Metagenome Sequencing to Explore Phylogenomics of Terrestrial Cyanobacteria.</title>
        <authorList>
            <person name="Ward R.D."/>
            <person name="Stajich J.E."/>
            <person name="Johansen J.R."/>
            <person name="Huntemann M."/>
            <person name="Clum A."/>
            <person name="Foster B."/>
            <person name="Foster B."/>
            <person name="Roux S."/>
            <person name="Palaniappan K."/>
            <person name="Varghese N."/>
            <person name="Mukherjee S."/>
            <person name="Reddy T.B.K."/>
            <person name="Daum C."/>
            <person name="Copeland A."/>
            <person name="Chen I.A."/>
            <person name="Ivanova N.N."/>
            <person name="Kyrpides N.C."/>
            <person name="Shapiro N."/>
            <person name="Eloe-Fadrosh E.A."/>
            <person name="Pietrasiak N."/>
        </authorList>
    </citation>
    <scope>NUCLEOTIDE SEQUENCE</scope>
    <source>
        <strain evidence="13">UHER 2000/2452</strain>
    </source>
</reference>
<proteinExistence type="predicted"/>
<dbReference type="GO" id="GO:0005524">
    <property type="term" value="F:ATP binding"/>
    <property type="evidence" value="ECO:0007669"/>
    <property type="project" value="UniProtKB-UniRule"/>
</dbReference>
<dbReference type="InterPro" id="IPR000719">
    <property type="entry name" value="Prot_kinase_dom"/>
</dbReference>
<accession>A0A951Q8H9</accession>
<dbReference type="CDD" id="cd14014">
    <property type="entry name" value="STKc_PknB_like"/>
    <property type="match status" value="1"/>
</dbReference>
<evidence type="ECO:0000256" key="4">
    <source>
        <dbReference type="ARBA" id="ARBA00022741"/>
    </source>
</evidence>
<dbReference type="SMART" id="SM00219">
    <property type="entry name" value="TyrKc"/>
    <property type="match status" value="1"/>
</dbReference>
<organism evidence="13 14">
    <name type="scientific">Drouetiella hepatica Uher 2000/2452</name>
    <dbReference type="NCBI Taxonomy" id="904376"/>
    <lineage>
        <taxon>Bacteria</taxon>
        <taxon>Bacillati</taxon>
        <taxon>Cyanobacteriota</taxon>
        <taxon>Cyanophyceae</taxon>
        <taxon>Oculatellales</taxon>
        <taxon>Oculatellaceae</taxon>
        <taxon>Drouetiella</taxon>
    </lineage>
</organism>
<comment type="catalytic activity">
    <reaction evidence="7">
        <text>L-threonyl-[protein] + ATP = O-phospho-L-threonyl-[protein] + ADP + H(+)</text>
        <dbReference type="Rhea" id="RHEA:46608"/>
        <dbReference type="Rhea" id="RHEA-COMP:11060"/>
        <dbReference type="Rhea" id="RHEA-COMP:11605"/>
        <dbReference type="ChEBI" id="CHEBI:15378"/>
        <dbReference type="ChEBI" id="CHEBI:30013"/>
        <dbReference type="ChEBI" id="CHEBI:30616"/>
        <dbReference type="ChEBI" id="CHEBI:61977"/>
        <dbReference type="ChEBI" id="CHEBI:456216"/>
        <dbReference type="EC" id="2.7.11.1"/>
    </reaction>
</comment>
<sequence length="891" mass="97934">MTAGLELIPGTHIDGRYRIQRVLGRGGFGRTYLAADDRRFGDLCVLKEFAPSNQSDPVVAQKLRELFQREATVLHKLNHPQIPRFFAVLEENDRLFIVQEYINGKTYWRVLQERQQHRKAFTEAEIVKWLSDLLKVLDYIHGENIVHRDIAPDNIMLPRGKKLPVLIDFGVVKQVATHFYGMSAIHPDGLIQASVSVGKFGYAPYEQIRMGQCSSKSDLYALAVTAVVLLTGKPPNLLIDPRSLEWKWQSQVRLNPRLVEILERMMAEKPQDRYSSAKVILRDLHLMSRSVAAIGAISAHSSRSSLPNYGLGDALTSSQIRHTGIRLVSPPHNFPVAQGELAQVQSTNGVSDKLAIGFTQSQSTQATQLVGLNTPTEIQVQTHLLESEVSEMYAFHSSAARAARSTMTPITTAPTTSRVLMKRDKQPHRPLKNILALGLLALLPLSGVVVGVRSPYLATLCYAFNNCAGDQQSEIRYRRAIEQAVSAKTLSENARNLSDLQSARDRMADSLSQLAAVSGGSKVYAEAQQILLSYRSTLEGLETHLEKENRSAQLLRRAEAEAERAAEQTKTAKTLKTYAAAEREWRRAVQTLKAIQPDTFASSQVSAKLQEYGARWQTVSLHVPDSPERRQTSEWLQSRIIQTAARPAQPSGASGAIASPIQSSLQVDAPLINSSGFVKQTPYSPDSITKNRPIDSPHFNSLPELQLSGNSDDRSTRSAPRREANVPLISSIDRSRSILQTLAPRAGSQAALATPLSIAASSVSSSPFSSSLSTGSVPLSALQTLNNVSIGLDGAWINPGGTYVANLVLENYSDRTFGFVPLFAEVRDAGGQAVQSRILLRGVQDGMVEPGSKLRGQLFLLDRRWKNSGGQNLTLVIREGTSGSRNFYLPF</sequence>
<dbReference type="EC" id="2.7.11.1" evidence="1"/>
<keyword evidence="3" id="KW-0808">Transferase</keyword>
<gene>
    <name evidence="13" type="ORF">KME15_08385</name>
</gene>
<dbReference type="EMBL" id="JAHHHD010000006">
    <property type="protein sequence ID" value="MBW4658677.1"/>
    <property type="molecule type" value="Genomic_DNA"/>
</dbReference>
<dbReference type="PROSITE" id="PS00107">
    <property type="entry name" value="PROTEIN_KINASE_ATP"/>
    <property type="match status" value="1"/>
</dbReference>
<evidence type="ECO:0000256" key="7">
    <source>
        <dbReference type="ARBA" id="ARBA00047899"/>
    </source>
</evidence>
<evidence type="ECO:0000256" key="8">
    <source>
        <dbReference type="ARBA" id="ARBA00048679"/>
    </source>
</evidence>
<keyword evidence="2 13" id="KW-0723">Serine/threonine-protein kinase</keyword>
<dbReference type="Pfam" id="PF00069">
    <property type="entry name" value="Pkinase"/>
    <property type="match status" value="1"/>
</dbReference>
<dbReference type="PANTHER" id="PTHR24363:SF0">
    <property type="entry name" value="SERINE_THREONINE KINASE LIKE DOMAIN CONTAINING 1"/>
    <property type="match status" value="1"/>
</dbReference>
<dbReference type="PROSITE" id="PS50011">
    <property type="entry name" value="PROTEIN_KINASE_DOM"/>
    <property type="match status" value="1"/>
</dbReference>
<comment type="caution">
    <text evidence="13">The sequence shown here is derived from an EMBL/GenBank/DDBJ whole genome shotgun (WGS) entry which is preliminary data.</text>
</comment>
<evidence type="ECO:0000256" key="5">
    <source>
        <dbReference type="ARBA" id="ARBA00022777"/>
    </source>
</evidence>
<dbReference type="Gene3D" id="3.30.200.20">
    <property type="entry name" value="Phosphorylase Kinase, domain 1"/>
    <property type="match status" value="1"/>
</dbReference>
<protein>
    <recommendedName>
        <fullName evidence="1">non-specific serine/threonine protein kinase</fullName>
        <ecNumber evidence="1">2.7.11.1</ecNumber>
    </recommendedName>
</protein>
<feature type="binding site" evidence="9">
    <location>
        <position position="47"/>
    </location>
    <ligand>
        <name>ATP</name>
        <dbReference type="ChEBI" id="CHEBI:30616"/>
    </ligand>
</feature>
<evidence type="ECO:0000256" key="2">
    <source>
        <dbReference type="ARBA" id="ARBA00022527"/>
    </source>
</evidence>
<evidence type="ECO:0000256" key="3">
    <source>
        <dbReference type="ARBA" id="ARBA00022679"/>
    </source>
</evidence>
<dbReference type="Proteomes" id="UP000757435">
    <property type="component" value="Unassembled WGS sequence"/>
</dbReference>
<keyword evidence="5 13" id="KW-0418">Kinase</keyword>
<evidence type="ECO:0000256" key="10">
    <source>
        <dbReference type="SAM" id="Coils"/>
    </source>
</evidence>
<comment type="catalytic activity">
    <reaction evidence="8">
        <text>L-seryl-[protein] + ATP = O-phospho-L-seryl-[protein] + ADP + H(+)</text>
        <dbReference type="Rhea" id="RHEA:17989"/>
        <dbReference type="Rhea" id="RHEA-COMP:9863"/>
        <dbReference type="Rhea" id="RHEA-COMP:11604"/>
        <dbReference type="ChEBI" id="CHEBI:15378"/>
        <dbReference type="ChEBI" id="CHEBI:29999"/>
        <dbReference type="ChEBI" id="CHEBI:30616"/>
        <dbReference type="ChEBI" id="CHEBI:83421"/>
        <dbReference type="ChEBI" id="CHEBI:456216"/>
        <dbReference type="EC" id="2.7.11.1"/>
    </reaction>
</comment>
<evidence type="ECO:0000256" key="1">
    <source>
        <dbReference type="ARBA" id="ARBA00012513"/>
    </source>
</evidence>
<dbReference type="AlphaFoldDB" id="A0A951Q8H9"/>
<dbReference type="SUPFAM" id="SSF56112">
    <property type="entry name" value="Protein kinase-like (PK-like)"/>
    <property type="match status" value="1"/>
</dbReference>
<dbReference type="GO" id="GO:0004674">
    <property type="term" value="F:protein serine/threonine kinase activity"/>
    <property type="evidence" value="ECO:0007669"/>
    <property type="project" value="UniProtKB-KW"/>
</dbReference>
<dbReference type="InterPro" id="IPR017441">
    <property type="entry name" value="Protein_kinase_ATP_BS"/>
</dbReference>
<feature type="compositionally biased region" description="Basic and acidic residues" evidence="11">
    <location>
        <begin position="711"/>
        <end position="724"/>
    </location>
</feature>
<evidence type="ECO:0000313" key="13">
    <source>
        <dbReference type="EMBL" id="MBW4658677.1"/>
    </source>
</evidence>
<dbReference type="PANTHER" id="PTHR24363">
    <property type="entry name" value="SERINE/THREONINE PROTEIN KINASE"/>
    <property type="match status" value="1"/>
</dbReference>
<keyword evidence="4 9" id="KW-0547">Nucleotide-binding</keyword>
<evidence type="ECO:0000259" key="12">
    <source>
        <dbReference type="PROSITE" id="PS50011"/>
    </source>
</evidence>
<evidence type="ECO:0000256" key="11">
    <source>
        <dbReference type="SAM" id="MobiDB-lite"/>
    </source>
</evidence>
<dbReference type="InterPro" id="IPR020635">
    <property type="entry name" value="Tyr_kinase_cat_dom"/>
</dbReference>
<feature type="coiled-coil region" evidence="10">
    <location>
        <begin position="538"/>
        <end position="575"/>
    </location>
</feature>
<evidence type="ECO:0000256" key="9">
    <source>
        <dbReference type="PROSITE-ProRule" id="PRU10141"/>
    </source>
</evidence>
<keyword evidence="6 9" id="KW-0067">ATP-binding</keyword>
<feature type="domain" description="Protein kinase" evidence="12">
    <location>
        <begin position="17"/>
        <end position="288"/>
    </location>
</feature>
<keyword evidence="10" id="KW-0175">Coiled coil</keyword>
<name>A0A951Q8H9_9CYAN</name>